<evidence type="ECO:0000313" key="3">
    <source>
        <dbReference type="Proteomes" id="UP001147700"/>
    </source>
</evidence>
<organism evidence="2 3">
    <name type="scientific">Solirubrobacter deserti</name>
    <dbReference type="NCBI Taxonomy" id="2282478"/>
    <lineage>
        <taxon>Bacteria</taxon>
        <taxon>Bacillati</taxon>
        <taxon>Actinomycetota</taxon>
        <taxon>Thermoleophilia</taxon>
        <taxon>Solirubrobacterales</taxon>
        <taxon>Solirubrobacteraceae</taxon>
        <taxon>Solirubrobacter</taxon>
    </lineage>
</organism>
<accession>A0ABT4RBK4</accession>
<dbReference type="InterPro" id="IPR050972">
    <property type="entry name" value="SDr-like"/>
</dbReference>
<proteinExistence type="predicted"/>
<sequence length="453" mass="50558">MRRTRDRRREPDESPEEPGPRSHAATVLALQRSAGNRAVQRMLGERDVSAAGHGTLARMPKGGTVEELEEDVEEEIDEEAAEYLYDPTRNPHTLGQYLPQRIQGPESTAKHEAEAKARAEAETKAKDAEERKAKLEEEAKAAQELKAKEEADRKAREQAALQAKLEAEALAKAAAEAKAREEAERKDKEEAERKAKETADAEAKAKLEAEARAKAQAEAKAKAEAAAKAKAEAQAKAKSEAEAKAVAELEAKKTAIRDKLRAQLQELVKGALVDQWAKLTPVQQEDLVQFVLNHRQPSMAYVEAKNRATPLIRAVVRQEQEMLLRDDKTLLKEAVAGMGLSAEIQEIFNKAIDLHRKSDDSYGQMIDKGFSVPTIVQACRQWGLIGRRRVRGDTVDNQLKIMSNLHSPGYQHDTIEFKQRGTHDERTRNLIAMVDGVKSNVHLHPTGEWRRKR</sequence>
<dbReference type="RefSeq" id="WP_202954798.1">
    <property type="nucleotide sequence ID" value="NZ_JAPCID010000001.1"/>
</dbReference>
<protein>
    <submittedName>
        <fullName evidence="2">Uncharacterized protein</fullName>
    </submittedName>
</protein>
<feature type="compositionally biased region" description="Basic and acidic residues" evidence="1">
    <location>
        <begin position="108"/>
        <end position="157"/>
    </location>
</feature>
<dbReference type="PANTHER" id="PTHR34403:SF16">
    <property type="entry name" value="GLYCINE, ALANINE AND ASPARAGINE-RICH PROTEIN-LIKE"/>
    <property type="match status" value="1"/>
</dbReference>
<reference evidence="2" key="1">
    <citation type="submission" date="2022-10" db="EMBL/GenBank/DDBJ databases">
        <title>The WGS of Solirubrobacter sp. CPCC 204708.</title>
        <authorList>
            <person name="Jiang Z."/>
        </authorList>
    </citation>
    <scope>NUCLEOTIDE SEQUENCE</scope>
    <source>
        <strain evidence="2">CPCC 204708</strain>
    </source>
</reference>
<feature type="region of interest" description="Disordered" evidence="1">
    <location>
        <begin position="87"/>
        <end position="203"/>
    </location>
</feature>
<gene>
    <name evidence="2" type="ORF">OJ962_00275</name>
</gene>
<comment type="caution">
    <text evidence="2">The sequence shown here is derived from an EMBL/GenBank/DDBJ whole genome shotgun (WGS) entry which is preliminary data.</text>
</comment>
<name>A0ABT4RBK4_9ACTN</name>
<evidence type="ECO:0000313" key="2">
    <source>
        <dbReference type="EMBL" id="MDA0135913.1"/>
    </source>
</evidence>
<keyword evidence="3" id="KW-1185">Reference proteome</keyword>
<dbReference type="PANTHER" id="PTHR34403">
    <property type="entry name" value="TOL-PAL SYSTEM PROTEIN TOLA"/>
    <property type="match status" value="1"/>
</dbReference>
<feature type="region of interest" description="Disordered" evidence="1">
    <location>
        <begin position="1"/>
        <end position="26"/>
    </location>
</feature>
<evidence type="ECO:0000256" key="1">
    <source>
        <dbReference type="SAM" id="MobiDB-lite"/>
    </source>
</evidence>
<feature type="region of interest" description="Disordered" evidence="1">
    <location>
        <begin position="45"/>
        <end position="66"/>
    </location>
</feature>
<dbReference type="EMBL" id="JAPCID010000001">
    <property type="protein sequence ID" value="MDA0135913.1"/>
    <property type="molecule type" value="Genomic_DNA"/>
</dbReference>
<feature type="compositionally biased region" description="Basic and acidic residues" evidence="1">
    <location>
        <begin position="165"/>
        <end position="203"/>
    </location>
</feature>
<dbReference type="Proteomes" id="UP001147700">
    <property type="component" value="Unassembled WGS sequence"/>
</dbReference>